<keyword evidence="16" id="KW-0675">Receptor</keyword>
<evidence type="ECO:0000256" key="11">
    <source>
        <dbReference type="PROSITE-ProRule" id="PRU01360"/>
    </source>
</evidence>
<evidence type="ECO:0000256" key="8">
    <source>
        <dbReference type="ARBA" id="ARBA00023077"/>
    </source>
</evidence>
<dbReference type="Proteomes" id="UP001595904">
    <property type="component" value="Unassembled WGS sequence"/>
</dbReference>
<evidence type="ECO:0000256" key="9">
    <source>
        <dbReference type="ARBA" id="ARBA00023136"/>
    </source>
</evidence>
<evidence type="ECO:0000256" key="6">
    <source>
        <dbReference type="ARBA" id="ARBA00023004"/>
    </source>
</evidence>
<dbReference type="Gene3D" id="2.40.170.20">
    <property type="entry name" value="TonB-dependent receptor, beta-barrel domain"/>
    <property type="match status" value="1"/>
</dbReference>
<dbReference type="PROSITE" id="PS52016">
    <property type="entry name" value="TONB_DEPENDENT_REC_3"/>
    <property type="match status" value="1"/>
</dbReference>
<evidence type="ECO:0000256" key="5">
    <source>
        <dbReference type="ARBA" id="ARBA00022692"/>
    </source>
</evidence>
<keyword evidence="4" id="KW-0410">Iron transport</keyword>
<comment type="similarity">
    <text evidence="11 12">Belongs to the TonB-dependent receptor family.</text>
</comment>
<reference evidence="17" key="1">
    <citation type="journal article" date="2019" name="Int. J. Syst. Evol. Microbiol.">
        <title>The Global Catalogue of Microorganisms (GCM) 10K type strain sequencing project: providing services to taxonomists for standard genome sequencing and annotation.</title>
        <authorList>
            <consortium name="The Broad Institute Genomics Platform"/>
            <consortium name="The Broad Institute Genome Sequencing Center for Infectious Disease"/>
            <person name="Wu L."/>
            <person name="Ma J."/>
        </authorList>
    </citation>
    <scope>NUCLEOTIDE SEQUENCE [LARGE SCALE GENOMIC DNA]</scope>
    <source>
        <strain evidence="17">CGMCC 1.10759</strain>
    </source>
</reference>
<evidence type="ECO:0000313" key="17">
    <source>
        <dbReference type="Proteomes" id="UP001595904"/>
    </source>
</evidence>
<keyword evidence="8 12" id="KW-0798">TonB box</keyword>
<dbReference type="PANTHER" id="PTHR32552">
    <property type="entry name" value="FERRICHROME IRON RECEPTOR-RELATED"/>
    <property type="match status" value="1"/>
</dbReference>
<evidence type="ECO:0000259" key="14">
    <source>
        <dbReference type="Pfam" id="PF00593"/>
    </source>
</evidence>
<sequence>MRSHHMKHWLGLVTALSSGVALNVPAFAQDASGGSGSAERDLEEVVVTARNRSELLQEVPIPISVVSGATLDRDRTFTVAELSQRAPGLTATTPNARRSGISIRGIGKTSGNDNMEPAVGVIVDDVFLGHVGMTYQDFTDLERVEILRGPQGTLLGKNTSLGAIKYTSRAPSFSPETKLELEGGLSTESYKARGSYSNALVDDLLAFRASGFYDNQEGDIENVANGGHWHERNRYGGRVQFLLQPSSTLSVKLNLDGAFTDENSNTKPFMVDPTTLNDGSVRATTYTTRLARDYFGGYTPIIGSWDKIELDMARPLITDNYGASAVVTWNAGPVELTSITAARWFHFDAKNDQEQTRFAIARSGTLVDTRQISQEFRLAGDINDRIDYQTGIYLFNIDTDTTSRNTYGADAGAFYASDSQYRTLNTVAGRQLLQASLRDVFSVTNQQPVSDSAAVFGQVNWHLTERASLTLGLRQTWEYKTNEVYRRTTLLNGSSLVSTGNATADAIRAAQAGADYGVIEGQRIKDDSIAWLINPSFQLTDDVLVYASASAGEKSGAVAFDNNGGIANVEPEKSLNFEAGVKSQLFENLLTLNVNVYYTRVRDYQNVTSEPDPTSPTGFSSRLGNIPEIRAVGTEFDAAVRVTENFQITAGGAYNEAEYTHWSTATCPRSFPSTVAVCNNTGRQIVGAPRWTGIVGFDYQLPLASGFGAHFFGNHVYRSRHNLEQLLSPYGEQSGYSLTDLGAGITHETDSAKYELSIVAKNAFDTQYTTSVNDFSNSAPVGYDGIGPRRYVGVILRSSF</sequence>
<dbReference type="InterPro" id="IPR036942">
    <property type="entry name" value="Beta-barrel_TonB_sf"/>
</dbReference>
<evidence type="ECO:0000256" key="4">
    <source>
        <dbReference type="ARBA" id="ARBA00022496"/>
    </source>
</evidence>
<keyword evidence="10 11" id="KW-0998">Cell outer membrane</keyword>
<keyword evidence="6" id="KW-0408">Iron</keyword>
<dbReference type="Pfam" id="PF00593">
    <property type="entry name" value="TonB_dep_Rec_b-barrel"/>
    <property type="match status" value="1"/>
</dbReference>
<evidence type="ECO:0000256" key="2">
    <source>
        <dbReference type="ARBA" id="ARBA00022448"/>
    </source>
</evidence>
<evidence type="ECO:0000256" key="7">
    <source>
        <dbReference type="ARBA" id="ARBA00023065"/>
    </source>
</evidence>
<evidence type="ECO:0000259" key="15">
    <source>
        <dbReference type="Pfam" id="PF07715"/>
    </source>
</evidence>
<dbReference type="InterPro" id="IPR012910">
    <property type="entry name" value="Plug_dom"/>
</dbReference>
<keyword evidence="3 11" id="KW-1134">Transmembrane beta strand</keyword>
<feature type="signal peptide" evidence="13">
    <location>
        <begin position="1"/>
        <end position="28"/>
    </location>
</feature>
<protein>
    <submittedName>
        <fullName evidence="16">TonB-dependent receptor</fullName>
    </submittedName>
</protein>
<keyword evidence="2 11" id="KW-0813">Transport</keyword>
<evidence type="ECO:0000256" key="1">
    <source>
        <dbReference type="ARBA" id="ARBA00004571"/>
    </source>
</evidence>
<feature type="chain" id="PRO_5045928662" evidence="13">
    <location>
        <begin position="29"/>
        <end position="800"/>
    </location>
</feature>
<dbReference type="PANTHER" id="PTHR32552:SF81">
    <property type="entry name" value="TONB-DEPENDENT OUTER MEMBRANE RECEPTOR"/>
    <property type="match status" value="1"/>
</dbReference>
<dbReference type="RefSeq" id="WP_380594104.1">
    <property type="nucleotide sequence ID" value="NZ_JBHSDU010000001.1"/>
</dbReference>
<proteinExistence type="inferred from homology"/>
<evidence type="ECO:0000313" key="16">
    <source>
        <dbReference type="EMBL" id="MFC4307654.1"/>
    </source>
</evidence>
<keyword evidence="5 11" id="KW-0812">Transmembrane</keyword>
<dbReference type="SUPFAM" id="SSF56935">
    <property type="entry name" value="Porins"/>
    <property type="match status" value="1"/>
</dbReference>
<keyword evidence="13" id="KW-0732">Signal</keyword>
<dbReference type="InterPro" id="IPR039426">
    <property type="entry name" value="TonB-dep_rcpt-like"/>
</dbReference>
<keyword evidence="9 11" id="KW-0472">Membrane</keyword>
<comment type="caution">
    <text evidence="16">The sequence shown here is derived from an EMBL/GenBank/DDBJ whole genome shotgun (WGS) entry which is preliminary data.</text>
</comment>
<accession>A0ABV8SJ64</accession>
<evidence type="ECO:0000256" key="10">
    <source>
        <dbReference type="ARBA" id="ARBA00023237"/>
    </source>
</evidence>
<comment type="subcellular location">
    <subcellularLocation>
        <location evidence="1 11">Cell outer membrane</location>
        <topology evidence="1 11">Multi-pass membrane protein</topology>
    </subcellularLocation>
</comment>
<name>A0ABV8SJ64_9GAMM</name>
<feature type="domain" description="TonB-dependent receptor plug" evidence="15">
    <location>
        <begin position="57"/>
        <end position="162"/>
    </location>
</feature>
<dbReference type="EMBL" id="JBHSDU010000001">
    <property type="protein sequence ID" value="MFC4307654.1"/>
    <property type="molecule type" value="Genomic_DNA"/>
</dbReference>
<keyword evidence="7" id="KW-0406">Ion transport</keyword>
<dbReference type="InterPro" id="IPR000531">
    <property type="entry name" value="Beta-barrel_TonB"/>
</dbReference>
<feature type="domain" description="TonB-dependent receptor-like beta-barrel" evidence="14">
    <location>
        <begin position="381"/>
        <end position="758"/>
    </location>
</feature>
<gene>
    <name evidence="16" type="ORF">ACFPN2_01035</name>
</gene>
<keyword evidence="17" id="KW-1185">Reference proteome</keyword>
<dbReference type="Pfam" id="PF07715">
    <property type="entry name" value="Plug"/>
    <property type="match status" value="1"/>
</dbReference>
<evidence type="ECO:0000256" key="3">
    <source>
        <dbReference type="ARBA" id="ARBA00022452"/>
    </source>
</evidence>
<organism evidence="16 17">
    <name type="scientific">Steroidobacter flavus</name>
    <dbReference type="NCBI Taxonomy" id="1842136"/>
    <lineage>
        <taxon>Bacteria</taxon>
        <taxon>Pseudomonadati</taxon>
        <taxon>Pseudomonadota</taxon>
        <taxon>Gammaproteobacteria</taxon>
        <taxon>Steroidobacterales</taxon>
        <taxon>Steroidobacteraceae</taxon>
        <taxon>Steroidobacter</taxon>
    </lineage>
</organism>
<evidence type="ECO:0000256" key="13">
    <source>
        <dbReference type="SAM" id="SignalP"/>
    </source>
</evidence>
<evidence type="ECO:0000256" key="12">
    <source>
        <dbReference type="RuleBase" id="RU003357"/>
    </source>
</evidence>